<dbReference type="Proteomes" id="UP000005435">
    <property type="component" value="Chromosome"/>
</dbReference>
<dbReference type="HOGENOM" id="CLU_081790_2_0_9"/>
<gene>
    <name evidence="3" type="ordered locus">Clocl_1677</name>
</gene>
<dbReference type="EMBL" id="CP003065">
    <property type="protein sequence ID" value="AEV68297.1"/>
    <property type="molecule type" value="Genomic_DNA"/>
</dbReference>
<evidence type="ECO:0000313" key="3">
    <source>
        <dbReference type="EMBL" id="AEV68297.1"/>
    </source>
</evidence>
<dbReference type="InterPro" id="IPR041698">
    <property type="entry name" value="Methyltransf_25"/>
</dbReference>
<dbReference type="RefSeq" id="WP_014254886.1">
    <property type="nucleotide sequence ID" value="NC_016627.1"/>
</dbReference>
<dbReference type="OrthoDB" id="465705at2"/>
<dbReference type="STRING" id="720554.Clocl_1677"/>
<reference evidence="3 4" key="2">
    <citation type="journal article" date="2012" name="Stand. Genomic Sci.">
        <title>Complete Genome Sequence of Clostridium clariflavum DSM 19732.</title>
        <authorList>
            <person name="Izquierdo J.A."/>
            <person name="Goodwin L."/>
            <person name="Davenport K.W."/>
            <person name="Teshima H."/>
            <person name="Bruce D."/>
            <person name="Detter C."/>
            <person name="Tapia R."/>
            <person name="Han S."/>
            <person name="Land M."/>
            <person name="Hauser L."/>
            <person name="Jeffries C.D."/>
            <person name="Han J."/>
            <person name="Pitluck S."/>
            <person name="Nolan M."/>
            <person name="Chen A."/>
            <person name="Huntemann M."/>
            <person name="Mavromatis K."/>
            <person name="Mikhailova N."/>
            <person name="Liolios K."/>
            <person name="Woyke T."/>
            <person name="Lynd L.R."/>
        </authorList>
    </citation>
    <scope>NUCLEOTIDE SEQUENCE [LARGE SCALE GENOMIC DNA]</scope>
    <source>
        <strain evidence="4">DSM 19732 / NBRC 101661 / EBR45</strain>
    </source>
</reference>
<name>G8LSJ3_ACECE</name>
<feature type="domain" description="Methyltransferase" evidence="2">
    <location>
        <begin position="60"/>
        <end position="153"/>
    </location>
</feature>
<evidence type="ECO:0000259" key="2">
    <source>
        <dbReference type="Pfam" id="PF13649"/>
    </source>
</evidence>
<protein>
    <submittedName>
        <fullName evidence="3">Methyltransferase family protein</fullName>
    </submittedName>
</protein>
<reference evidence="4" key="1">
    <citation type="submission" date="2011-12" db="EMBL/GenBank/DDBJ databases">
        <title>Complete sequence of Clostridium clariflavum DSM 19732.</title>
        <authorList>
            <consortium name="US DOE Joint Genome Institute"/>
            <person name="Lucas S."/>
            <person name="Han J."/>
            <person name="Lapidus A."/>
            <person name="Cheng J.-F."/>
            <person name="Goodwin L."/>
            <person name="Pitluck S."/>
            <person name="Peters L."/>
            <person name="Teshima H."/>
            <person name="Detter J.C."/>
            <person name="Han C."/>
            <person name="Tapia R."/>
            <person name="Land M."/>
            <person name="Hauser L."/>
            <person name="Kyrpides N."/>
            <person name="Ivanova N."/>
            <person name="Pagani I."/>
            <person name="Kitzmiller T."/>
            <person name="Lynd L."/>
            <person name="Izquierdo J."/>
            <person name="Woyke T."/>
        </authorList>
    </citation>
    <scope>NUCLEOTIDE SEQUENCE [LARGE SCALE GENOMIC DNA]</scope>
    <source>
        <strain evidence="4">DSM 19732 / NBRC 101661 / EBR45</strain>
    </source>
</reference>
<dbReference type="AlphaFoldDB" id="G8LSJ3"/>
<dbReference type="Pfam" id="PF13649">
    <property type="entry name" value="Methyltransf_25"/>
    <property type="match status" value="1"/>
</dbReference>
<evidence type="ECO:0000313" key="4">
    <source>
        <dbReference type="Proteomes" id="UP000005435"/>
    </source>
</evidence>
<dbReference type="SUPFAM" id="SSF53335">
    <property type="entry name" value="S-adenosyl-L-methionine-dependent methyltransferases"/>
    <property type="match status" value="1"/>
</dbReference>
<dbReference type="KEGG" id="ccl:Clocl_1677"/>
<dbReference type="InterPro" id="IPR029063">
    <property type="entry name" value="SAM-dependent_MTases_sf"/>
</dbReference>
<evidence type="ECO:0000256" key="1">
    <source>
        <dbReference type="ARBA" id="ARBA00022679"/>
    </source>
</evidence>
<proteinExistence type="predicted"/>
<dbReference type="eggNOG" id="COG2226">
    <property type="taxonomic scope" value="Bacteria"/>
</dbReference>
<organism evidence="3 4">
    <name type="scientific">Acetivibrio clariflavus (strain DSM 19732 / NBRC 101661 / EBR45)</name>
    <name type="common">Clostridium clariflavum</name>
    <dbReference type="NCBI Taxonomy" id="720554"/>
    <lineage>
        <taxon>Bacteria</taxon>
        <taxon>Bacillati</taxon>
        <taxon>Bacillota</taxon>
        <taxon>Clostridia</taxon>
        <taxon>Eubacteriales</taxon>
        <taxon>Oscillospiraceae</taxon>
        <taxon>Acetivibrio</taxon>
    </lineage>
</organism>
<dbReference type="CDD" id="cd02440">
    <property type="entry name" value="AdoMet_MTases"/>
    <property type="match status" value="1"/>
</dbReference>
<dbReference type="GO" id="GO:0008168">
    <property type="term" value="F:methyltransferase activity"/>
    <property type="evidence" value="ECO:0007669"/>
    <property type="project" value="UniProtKB-KW"/>
</dbReference>
<dbReference type="Gene3D" id="3.40.50.150">
    <property type="entry name" value="Vaccinia Virus protein VP39"/>
    <property type="match status" value="1"/>
</dbReference>
<dbReference type="PANTHER" id="PTHR43861">
    <property type="entry name" value="TRANS-ACONITATE 2-METHYLTRANSFERASE-RELATED"/>
    <property type="match status" value="1"/>
</dbReference>
<dbReference type="GO" id="GO:0032259">
    <property type="term" value="P:methylation"/>
    <property type="evidence" value="ECO:0007669"/>
    <property type="project" value="UniProtKB-KW"/>
</dbReference>
<keyword evidence="3" id="KW-0489">Methyltransferase</keyword>
<sequence length="232" mass="27307">MDKDYQELKKWLDETKDEPLETMAGFFEARIHFYEEHMSKWKSYYQWMADLLPVSTETLLDIGCGTGLELDYIFIRFPNLQTVGVDLSNKMLQKLYSKHHDKNLTLVCEDYFTYDMGMERFDAVVSFQTLHHYTFEKKKMLFKKIFDCLKPGGVYIECDYIATSQAIEDLAFSEYNRRRLRDGIKDDVFVHFDTPLTLEHELNVIKSAGFNTVELVGFLPNDNHTAMIRAIK</sequence>
<accession>G8LSJ3</accession>
<keyword evidence="1 3" id="KW-0808">Transferase</keyword>
<keyword evidence="4" id="KW-1185">Reference proteome</keyword>